<organism evidence="1">
    <name type="scientific">marine sediment metagenome</name>
    <dbReference type="NCBI Taxonomy" id="412755"/>
    <lineage>
        <taxon>unclassified sequences</taxon>
        <taxon>metagenomes</taxon>
        <taxon>ecological metagenomes</taxon>
    </lineage>
</organism>
<name>X1QH91_9ZZZZ</name>
<reference evidence="1" key="1">
    <citation type="journal article" date="2014" name="Front. Microbiol.">
        <title>High frequency of phylogenetically diverse reductive dehalogenase-homologous genes in deep subseafloor sedimentary metagenomes.</title>
        <authorList>
            <person name="Kawai M."/>
            <person name="Futagami T."/>
            <person name="Toyoda A."/>
            <person name="Takaki Y."/>
            <person name="Nishi S."/>
            <person name="Hori S."/>
            <person name="Arai W."/>
            <person name="Tsubouchi T."/>
            <person name="Morono Y."/>
            <person name="Uchiyama I."/>
            <person name="Ito T."/>
            <person name="Fujiyama A."/>
            <person name="Inagaki F."/>
            <person name="Takami H."/>
        </authorList>
    </citation>
    <scope>NUCLEOTIDE SEQUENCE</scope>
    <source>
        <strain evidence="1">Expedition CK06-06</strain>
    </source>
</reference>
<dbReference type="EMBL" id="BARW01004909">
    <property type="protein sequence ID" value="GAI67857.1"/>
    <property type="molecule type" value="Genomic_DNA"/>
</dbReference>
<evidence type="ECO:0000313" key="1">
    <source>
        <dbReference type="EMBL" id="GAI67857.1"/>
    </source>
</evidence>
<dbReference type="AlphaFoldDB" id="X1QH91"/>
<proteinExistence type="predicted"/>
<accession>X1QH91</accession>
<sequence length="99" mass="11140">MINRYCDDSRIETGADRSVFTDNDGNGTYDAMRRYLADNISDTTSTVNDFIIALAGQRNNLDYGFAFTMYDSKTNSEGFASVDTIDTDSAVKLRLRFHL</sequence>
<protein>
    <submittedName>
        <fullName evidence="1">Uncharacterized protein</fullName>
    </submittedName>
</protein>
<gene>
    <name evidence="1" type="ORF">S12H4_11106</name>
</gene>
<comment type="caution">
    <text evidence="1">The sequence shown here is derived from an EMBL/GenBank/DDBJ whole genome shotgun (WGS) entry which is preliminary data.</text>
</comment>
<feature type="non-terminal residue" evidence="1">
    <location>
        <position position="99"/>
    </location>
</feature>